<dbReference type="GO" id="GO:0046872">
    <property type="term" value="F:metal ion binding"/>
    <property type="evidence" value="ECO:0007669"/>
    <property type="project" value="UniProtKB-KW"/>
</dbReference>
<evidence type="ECO:0000313" key="23">
    <source>
        <dbReference type="EMBL" id="BET44642.1"/>
    </source>
</evidence>
<evidence type="ECO:0000256" key="11">
    <source>
        <dbReference type="ARBA" id="ARBA00022840"/>
    </source>
</evidence>
<dbReference type="Pfam" id="PF01820">
    <property type="entry name" value="Dala_Dala_lig_N"/>
    <property type="match status" value="1"/>
</dbReference>
<evidence type="ECO:0000256" key="20">
    <source>
        <dbReference type="PIRSR" id="PIRSR039102-3"/>
    </source>
</evidence>
<dbReference type="GO" id="GO:0005829">
    <property type="term" value="C:cytosol"/>
    <property type="evidence" value="ECO:0007669"/>
    <property type="project" value="TreeGrafter"/>
</dbReference>
<name>A0AAT9G4M8_9ENTR</name>
<evidence type="ECO:0000256" key="10">
    <source>
        <dbReference type="ARBA" id="ARBA00022741"/>
    </source>
</evidence>
<gene>
    <name evidence="18" type="primary">ddl</name>
    <name evidence="23" type="ORF">ACHINZ_3140</name>
</gene>
<feature type="binding site" evidence="20">
    <location>
        <position position="269"/>
    </location>
    <ligand>
        <name>Mg(2+)</name>
        <dbReference type="ChEBI" id="CHEBI:18420"/>
        <label>1</label>
    </ligand>
</feature>
<evidence type="ECO:0000256" key="21">
    <source>
        <dbReference type="PROSITE-ProRule" id="PRU00409"/>
    </source>
</evidence>
<dbReference type="GO" id="GO:0008716">
    <property type="term" value="F:D-alanine-D-alanine ligase activity"/>
    <property type="evidence" value="ECO:0007669"/>
    <property type="project" value="UniProtKB-UniRule"/>
</dbReference>
<dbReference type="PROSITE" id="PS50975">
    <property type="entry name" value="ATP_GRASP"/>
    <property type="match status" value="1"/>
</dbReference>
<keyword evidence="13 18" id="KW-0133">Cell shape</keyword>
<feature type="binding site" evidence="20">
    <location>
        <position position="256"/>
    </location>
    <ligand>
        <name>Mg(2+)</name>
        <dbReference type="ChEBI" id="CHEBI:18420"/>
        <label>1</label>
    </ligand>
</feature>
<evidence type="ECO:0000256" key="3">
    <source>
        <dbReference type="ARBA" id="ARBA00004496"/>
    </source>
</evidence>
<dbReference type="InterPro" id="IPR011127">
    <property type="entry name" value="Dala_Dala_lig_N"/>
</dbReference>
<organism evidence="23">
    <name type="scientific">Candidatus Aschnera chinzeii</name>
    <dbReference type="NCBI Taxonomy" id="1485666"/>
    <lineage>
        <taxon>Bacteria</taxon>
        <taxon>Pseudomonadati</taxon>
        <taxon>Pseudomonadota</taxon>
        <taxon>Gammaproteobacteria</taxon>
        <taxon>Enterobacterales</taxon>
        <taxon>Enterobacteriaceae</taxon>
        <taxon>Candidatus Aschnera</taxon>
    </lineage>
</organism>
<sequence>MNKIAVFLGGNSTERKISLESGKAIVNGLIRASINAYPIDTKNLDINILKKYNFKKIFIALHGRGGEDGIIQGILEYLQLPYTGSGILASALSFDKIRSKQLWIANKLPTPKYLHFNINEMKIISEELLFDKISYLGLPLMVKPNYEGSSFGISKVTKLIELKKAFKKAFLYSNEILIEKYLSGSEYSVAIIGDQVLPSIRIKPTRSFYDYNAKYITNDTKYFCPSGLSYKKEQKIRYLGLMAYKVLGCKGWGRIDIIEDKNENFYILEVNTSPGMTQHSLVPLAAKHAGISFPELVKKILSLNN</sequence>
<dbReference type="PIRSF" id="PIRSF039102">
    <property type="entry name" value="Ddl/VanB"/>
    <property type="match status" value="1"/>
</dbReference>
<keyword evidence="11 21" id="KW-0067">ATP-binding</keyword>
<dbReference type="Gene3D" id="3.30.1490.20">
    <property type="entry name" value="ATP-grasp fold, A domain"/>
    <property type="match status" value="1"/>
</dbReference>
<evidence type="ECO:0000256" key="7">
    <source>
        <dbReference type="ARBA" id="ARBA00022490"/>
    </source>
</evidence>
<feature type="active site" evidence="19">
    <location>
        <position position="14"/>
    </location>
</feature>
<reference evidence="23" key="1">
    <citation type="journal article" date="2023" name="Front. Microbiol.">
        <title>Genome analysis of Candidatus Aschnera chinzeii, the bacterial endosymbiont of the blood-sucking bat fly Penicillidia jenynsii (Insecta: Diptera: Nycteribiidae).</title>
        <authorList>
            <person name="Koga R."/>
            <person name="Moriyama M."/>
            <person name="Nozaki T."/>
            <person name="Fukatsu T."/>
        </authorList>
    </citation>
    <scope>NUCLEOTIDE SEQUENCE</scope>
    <source>
        <strain evidence="23">Kw-01</strain>
    </source>
</reference>
<dbReference type="InterPro" id="IPR016185">
    <property type="entry name" value="PreATP-grasp_dom_sf"/>
</dbReference>
<dbReference type="EC" id="6.3.2.4" evidence="6 18"/>
<dbReference type="SUPFAM" id="SSF52440">
    <property type="entry name" value="PreATP-grasp domain"/>
    <property type="match status" value="1"/>
</dbReference>
<dbReference type="GO" id="GO:0005524">
    <property type="term" value="F:ATP binding"/>
    <property type="evidence" value="ECO:0007669"/>
    <property type="project" value="UniProtKB-UniRule"/>
</dbReference>
<keyword evidence="12 20" id="KW-0460">Magnesium</keyword>
<dbReference type="InterPro" id="IPR011095">
    <property type="entry name" value="Dala_Dala_lig_C"/>
</dbReference>
<dbReference type="InterPro" id="IPR005905">
    <property type="entry name" value="D_ala_D_ala"/>
</dbReference>
<evidence type="ECO:0000256" key="9">
    <source>
        <dbReference type="ARBA" id="ARBA00022723"/>
    </source>
</evidence>
<dbReference type="Pfam" id="PF07478">
    <property type="entry name" value="Dala_Dala_lig_C"/>
    <property type="match status" value="1"/>
</dbReference>
<comment type="cofactor">
    <cofactor evidence="1">
        <name>Mn(2+)</name>
        <dbReference type="ChEBI" id="CHEBI:29035"/>
    </cofactor>
</comment>
<keyword evidence="15 20" id="KW-0464">Manganese</keyword>
<evidence type="ECO:0000256" key="8">
    <source>
        <dbReference type="ARBA" id="ARBA00022598"/>
    </source>
</evidence>
<dbReference type="HAMAP" id="MF_00047">
    <property type="entry name" value="Dala_Dala_lig"/>
    <property type="match status" value="1"/>
</dbReference>
<evidence type="ECO:0000256" key="15">
    <source>
        <dbReference type="ARBA" id="ARBA00023211"/>
    </source>
</evidence>
<dbReference type="EMBL" id="AP028961">
    <property type="protein sequence ID" value="BET44642.1"/>
    <property type="molecule type" value="Genomic_DNA"/>
</dbReference>
<keyword evidence="8 18" id="KW-0436">Ligase</keyword>
<dbReference type="Gene3D" id="3.40.50.20">
    <property type="match status" value="1"/>
</dbReference>
<keyword evidence="10 21" id="KW-0547">Nucleotide-binding</keyword>
<evidence type="ECO:0000256" key="13">
    <source>
        <dbReference type="ARBA" id="ARBA00022960"/>
    </source>
</evidence>
<evidence type="ECO:0000256" key="4">
    <source>
        <dbReference type="ARBA" id="ARBA00004752"/>
    </source>
</evidence>
<evidence type="ECO:0000256" key="5">
    <source>
        <dbReference type="ARBA" id="ARBA00010871"/>
    </source>
</evidence>
<dbReference type="Gene3D" id="3.30.470.20">
    <property type="entry name" value="ATP-grasp fold, B domain"/>
    <property type="match status" value="1"/>
</dbReference>
<evidence type="ECO:0000256" key="14">
    <source>
        <dbReference type="ARBA" id="ARBA00022984"/>
    </source>
</evidence>
<dbReference type="PROSITE" id="PS00844">
    <property type="entry name" value="DALA_DALA_LIGASE_2"/>
    <property type="match status" value="1"/>
</dbReference>
<accession>A0AAT9G4M8</accession>
<comment type="catalytic activity">
    <reaction evidence="17 18">
        <text>2 D-alanine + ATP = D-alanyl-D-alanine + ADP + phosphate + H(+)</text>
        <dbReference type="Rhea" id="RHEA:11224"/>
        <dbReference type="ChEBI" id="CHEBI:15378"/>
        <dbReference type="ChEBI" id="CHEBI:30616"/>
        <dbReference type="ChEBI" id="CHEBI:43474"/>
        <dbReference type="ChEBI" id="CHEBI:57416"/>
        <dbReference type="ChEBI" id="CHEBI:57822"/>
        <dbReference type="ChEBI" id="CHEBI:456216"/>
        <dbReference type="EC" id="6.3.2.4"/>
    </reaction>
</comment>
<feature type="binding site" evidence="20">
    <location>
        <position position="269"/>
    </location>
    <ligand>
        <name>Mg(2+)</name>
        <dbReference type="ChEBI" id="CHEBI:18420"/>
        <label>2</label>
    </ligand>
</feature>
<feature type="active site" evidence="19">
    <location>
        <position position="149"/>
    </location>
</feature>
<comment type="pathway">
    <text evidence="4 18">Cell wall biogenesis; peptidoglycan biosynthesis.</text>
</comment>
<comment type="function">
    <text evidence="2 18">Cell wall formation.</text>
</comment>
<keyword evidence="16 18" id="KW-0961">Cell wall biogenesis/degradation</keyword>
<dbReference type="GO" id="GO:0071555">
    <property type="term" value="P:cell wall organization"/>
    <property type="evidence" value="ECO:0007669"/>
    <property type="project" value="UniProtKB-KW"/>
</dbReference>
<feature type="domain" description="ATP-grasp" evidence="22">
    <location>
        <begin position="100"/>
        <end position="302"/>
    </location>
</feature>
<evidence type="ECO:0000259" key="22">
    <source>
        <dbReference type="PROSITE" id="PS50975"/>
    </source>
</evidence>
<evidence type="ECO:0000256" key="6">
    <source>
        <dbReference type="ARBA" id="ARBA00012216"/>
    </source>
</evidence>
<dbReference type="PANTHER" id="PTHR23132:SF23">
    <property type="entry name" value="D-ALANINE--D-ALANINE LIGASE B"/>
    <property type="match status" value="1"/>
</dbReference>
<feature type="binding site" evidence="20">
    <location>
        <position position="271"/>
    </location>
    <ligand>
        <name>Mg(2+)</name>
        <dbReference type="ChEBI" id="CHEBI:18420"/>
        <label>2</label>
    </ligand>
</feature>
<dbReference type="PROSITE" id="PS00843">
    <property type="entry name" value="DALA_DALA_LIGASE_1"/>
    <property type="match status" value="1"/>
</dbReference>
<comment type="subcellular location">
    <subcellularLocation>
        <location evidence="3 18">Cytoplasm</location>
    </subcellularLocation>
</comment>
<proteinExistence type="inferred from homology"/>
<dbReference type="NCBIfam" id="NF002378">
    <property type="entry name" value="PRK01372.1"/>
    <property type="match status" value="1"/>
</dbReference>
<evidence type="ECO:0000256" key="16">
    <source>
        <dbReference type="ARBA" id="ARBA00023316"/>
    </source>
</evidence>
<comment type="cofactor">
    <cofactor evidence="20">
        <name>Mg(2+)</name>
        <dbReference type="ChEBI" id="CHEBI:18420"/>
    </cofactor>
    <cofactor evidence="20">
        <name>Mn(2+)</name>
        <dbReference type="ChEBI" id="CHEBI:29035"/>
    </cofactor>
    <text evidence="20">Binds 2 magnesium or manganese ions per subunit.</text>
</comment>
<dbReference type="GO" id="GO:0008360">
    <property type="term" value="P:regulation of cell shape"/>
    <property type="evidence" value="ECO:0007669"/>
    <property type="project" value="UniProtKB-KW"/>
</dbReference>
<feature type="active site" evidence="19">
    <location>
        <position position="280"/>
    </location>
</feature>
<dbReference type="InterPro" id="IPR000291">
    <property type="entry name" value="D-Ala_lig_Van_CS"/>
</dbReference>
<keyword evidence="14 18" id="KW-0573">Peptidoglycan synthesis</keyword>
<evidence type="ECO:0000256" key="17">
    <source>
        <dbReference type="ARBA" id="ARBA00047614"/>
    </source>
</evidence>
<evidence type="ECO:0000256" key="2">
    <source>
        <dbReference type="ARBA" id="ARBA00003921"/>
    </source>
</evidence>
<evidence type="ECO:0000256" key="18">
    <source>
        <dbReference type="HAMAP-Rule" id="MF_00047"/>
    </source>
</evidence>
<dbReference type="GO" id="GO:0009252">
    <property type="term" value="P:peptidoglycan biosynthetic process"/>
    <property type="evidence" value="ECO:0007669"/>
    <property type="project" value="UniProtKB-UniRule"/>
</dbReference>
<comment type="similarity">
    <text evidence="5 18">Belongs to the D-alanine--D-alanine ligase family.</text>
</comment>
<dbReference type="NCBIfam" id="TIGR01205">
    <property type="entry name" value="D_ala_D_alaTIGR"/>
    <property type="match status" value="1"/>
</dbReference>
<evidence type="ECO:0000256" key="12">
    <source>
        <dbReference type="ARBA" id="ARBA00022842"/>
    </source>
</evidence>
<dbReference type="InterPro" id="IPR013815">
    <property type="entry name" value="ATP_grasp_subdomain_1"/>
</dbReference>
<dbReference type="InterPro" id="IPR011761">
    <property type="entry name" value="ATP-grasp"/>
</dbReference>
<dbReference type="FunFam" id="3.30.470.20:FF:000008">
    <property type="entry name" value="D-alanine--D-alanine ligase"/>
    <property type="match status" value="1"/>
</dbReference>
<dbReference type="PANTHER" id="PTHR23132">
    <property type="entry name" value="D-ALANINE--D-ALANINE LIGASE"/>
    <property type="match status" value="1"/>
</dbReference>
<protein>
    <recommendedName>
        <fullName evidence="6 18">D-alanine--D-alanine ligase</fullName>
        <ecNumber evidence="6 18">6.3.2.4</ecNumber>
    </recommendedName>
    <alternativeName>
        <fullName evidence="18">D-Ala-D-Ala ligase</fullName>
    </alternativeName>
    <alternativeName>
        <fullName evidence="18">D-alanylalanine synthetase</fullName>
    </alternativeName>
</protein>
<evidence type="ECO:0000256" key="19">
    <source>
        <dbReference type="PIRSR" id="PIRSR039102-1"/>
    </source>
</evidence>
<dbReference type="AlphaFoldDB" id="A0AAT9G4M8"/>
<reference evidence="23" key="2">
    <citation type="submission" date="2023-10" db="EMBL/GenBank/DDBJ databases">
        <authorList>
            <person name="Koga R."/>
            <person name="Fukatsu T."/>
        </authorList>
    </citation>
    <scope>NUCLEOTIDE SEQUENCE</scope>
    <source>
        <strain evidence="23">Kw-01</strain>
    </source>
</reference>
<keyword evidence="7 18" id="KW-0963">Cytoplasm</keyword>
<evidence type="ECO:0000256" key="1">
    <source>
        <dbReference type="ARBA" id="ARBA00001936"/>
    </source>
</evidence>
<keyword evidence="9 20" id="KW-0479">Metal-binding</keyword>
<dbReference type="SUPFAM" id="SSF56059">
    <property type="entry name" value="Glutathione synthetase ATP-binding domain-like"/>
    <property type="match status" value="1"/>
</dbReference>